<comment type="caution">
    <text evidence="1">The sequence shown here is derived from an EMBL/GenBank/DDBJ whole genome shotgun (WGS) entry which is preliminary data.</text>
</comment>
<name>A0ABD1BJG7_CARAN</name>
<dbReference type="EMBL" id="JBANAX010000248">
    <property type="protein sequence ID" value="KAL1217322.1"/>
    <property type="molecule type" value="Genomic_DNA"/>
</dbReference>
<dbReference type="Proteomes" id="UP001558713">
    <property type="component" value="Unassembled WGS sequence"/>
</dbReference>
<protein>
    <recommendedName>
        <fullName evidence="3">DUF1618 domain-containing protein</fullName>
    </recommendedName>
</protein>
<gene>
    <name evidence="1" type="ORF">V5N11_027384</name>
</gene>
<organism evidence="1 2">
    <name type="scientific">Cardamine amara subsp. amara</name>
    <dbReference type="NCBI Taxonomy" id="228776"/>
    <lineage>
        <taxon>Eukaryota</taxon>
        <taxon>Viridiplantae</taxon>
        <taxon>Streptophyta</taxon>
        <taxon>Embryophyta</taxon>
        <taxon>Tracheophyta</taxon>
        <taxon>Spermatophyta</taxon>
        <taxon>Magnoliopsida</taxon>
        <taxon>eudicotyledons</taxon>
        <taxon>Gunneridae</taxon>
        <taxon>Pentapetalae</taxon>
        <taxon>rosids</taxon>
        <taxon>malvids</taxon>
        <taxon>Brassicales</taxon>
        <taxon>Brassicaceae</taxon>
        <taxon>Cardamineae</taxon>
        <taxon>Cardamine</taxon>
    </lineage>
</organism>
<proteinExistence type="predicted"/>
<reference evidence="1 2" key="1">
    <citation type="submission" date="2024-04" db="EMBL/GenBank/DDBJ databases">
        <title>Genome assembly C_amara_ONT_v2.</title>
        <authorList>
            <person name="Yant L."/>
            <person name="Moore C."/>
            <person name="Slenker M."/>
        </authorList>
    </citation>
    <scope>NUCLEOTIDE SEQUENCE [LARGE SCALE GENOMIC DNA]</scope>
    <source>
        <tissue evidence="1">Leaf</tissue>
    </source>
</reference>
<keyword evidence="2" id="KW-1185">Reference proteome</keyword>
<evidence type="ECO:0000313" key="2">
    <source>
        <dbReference type="Proteomes" id="UP001558713"/>
    </source>
</evidence>
<sequence>MSNASVSPTPLSPSKLVLYIFDSMSSQWRYSYIEHPPWSEYGWCPTQRQALNLNGSLHWLAHDGPIVAYNPTKRLECIFIHRLQEMRHASYGDRAVVSETLAISKGHLRIIQLVCYPFPEDHHHLRTWTLVDYTKSIWKQEHDPLYFRDMVSGHQWIQDYMRGYNLATTDKHSMSFSMSIFMRTEASRHRIICPQPLHCHPNNPLLVYLYLSESIVSLDVITKKLSLITRVSKKGQRSHYWNKFDKVTRMTLELDPSLIPDHESVLLPRP</sequence>
<evidence type="ECO:0000313" key="1">
    <source>
        <dbReference type="EMBL" id="KAL1217322.1"/>
    </source>
</evidence>
<accession>A0ABD1BJG7</accession>
<dbReference type="AlphaFoldDB" id="A0ABD1BJG7"/>
<evidence type="ECO:0008006" key="3">
    <source>
        <dbReference type="Google" id="ProtNLM"/>
    </source>
</evidence>